<sequence length="78" mass="8585">MSMQQRPSNPIEARKQAARAYSRNAAIWGVGGVAGGVVLAVALSPWWIWLLLGLVVSVAGAGHYWNKVRQVVNHRDEY</sequence>
<dbReference type="Proteomes" id="UP000050488">
    <property type="component" value="Unassembled WGS sequence"/>
</dbReference>
<dbReference type="STRING" id="1544413.Clow_00927"/>
<feature type="transmembrane region" description="Helical" evidence="1">
    <location>
        <begin position="21"/>
        <end position="40"/>
    </location>
</feature>
<name>A0A0Q0YWH3_9CORY</name>
<dbReference type="RefSeq" id="WP_055176924.1">
    <property type="nucleotide sequence ID" value="NZ_JAUSQY010000001.1"/>
</dbReference>
<proteinExistence type="predicted"/>
<feature type="transmembrane region" description="Helical" evidence="1">
    <location>
        <begin position="46"/>
        <end position="65"/>
    </location>
</feature>
<organism evidence="2 3">
    <name type="scientific">Corynebacterium lowii</name>
    <dbReference type="NCBI Taxonomy" id="1544413"/>
    <lineage>
        <taxon>Bacteria</taxon>
        <taxon>Bacillati</taxon>
        <taxon>Actinomycetota</taxon>
        <taxon>Actinomycetes</taxon>
        <taxon>Mycobacteriales</taxon>
        <taxon>Corynebacteriaceae</taxon>
        <taxon>Corynebacterium</taxon>
    </lineage>
</organism>
<evidence type="ECO:0000256" key="1">
    <source>
        <dbReference type="SAM" id="Phobius"/>
    </source>
</evidence>
<protein>
    <submittedName>
        <fullName evidence="2">Uncharacterized protein</fullName>
    </submittedName>
</protein>
<gene>
    <name evidence="2" type="ORF">Clow_00927</name>
</gene>
<keyword evidence="3" id="KW-1185">Reference proteome</keyword>
<keyword evidence="1" id="KW-0472">Membrane</keyword>
<dbReference type="AlphaFoldDB" id="A0A0Q0YWH3"/>
<reference evidence="2 3" key="1">
    <citation type="submission" date="2015-10" db="EMBL/GenBank/DDBJ databases">
        <title>Corynebacteirum lowii and Corynebacterium oculi species nova, derived from human clinical disease and and emended description of Corynebacterium mastiditis.</title>
        <authorList>
            <person name="Bernard K."/>
            <person name="Pacheco A.L."/>
            <person name="Mcdougall C."/>
            <person name="Burtx T."/>
            <person name="Weibe D."/>
            <person name="Tyler S."/>
            <person name="Olson A.B."/>
            <person name="Cnockaert M."/>
            <person name="Eguchi H."/>
            <person name="Kuwahara T."/>
            <person name="Nakayama-Imaohji H."/>
            <person name="Boudewijins M."/>
            <person name="Van Hoecke F."/>
            <person name="Bernier A.-M."/>
            <person name="Vandamme P."/>
        </authorList>
    </citation>
    <scope>NUCLEOTIDE SEQUENCE [LARGE SCALE GENOMIC DNA]</scope>
    <source>
        <strain evidence="2 3">NML 130206</strain>
    </source>
</reference>
<evidence type="ECO:0000313" key="3">
    <source>
        <dbReference type="Proteomes" id="UP000050488"/>
    </source>
</evidence>
<keyword evidence="1" id="KW-1133">Transmembrane helix</keyword>
<comment type="caution">
    <text evidence="2">The sequence shown here is derived from an EMBL/GenBank/DDBJ whole genome shotgun (WGS) entry which is preliminary data.</text>
</comment>
<dbReference type="EMBL" id="LKEV01000002">
    <property type="protein sequence ID" value="KQB86719.1"/>
    <property type="molecule type" value="Genomic_DNA"/>
</dbReference>
<evidence type="ECO:0000313" key="2">
    <source>
        <dbReference type="EMBL" id="KQB86719.1"/>
    </source>
</evidence>
<dbReference type="PATRIC" id="fig|1544413.3.peg.933"/>
<accession>A0A0Q0YWH3</accession>
<keyword evidence="1" id="KW-0812">Transmembrane</keyword>